<feature type="region of interest" description="Disordered" evidence="1">
    <location>
        <begin position="503"/>
        <end position="552"/>
    </location>
</feature>
<dbReference type="GeneID" id="92014061"/>
<evidence type="ECO:0000313" key="3">
    <source>
        <dbReference type="Proteomes" id="UP001430584"/>
    </source>
</evidence>
<feature type="compositionally biased region" description="Pro residues" evidence="1">
    <location>
        <begin position="542"/>
        <end position="552"/>
    </location>
</feature>
<feature type="compositionally biased region" description="Basic and acidic residues" evidence="1">
    <location>
        <begin position="340"/>
        <end position="356"/>
    </location>
</feature>
<evidence type="ECO:0000313" key="2">
    <source>
        <dbReference type="EMBL" id="KAL0254500.1"/>
    </source>
</evidence>
<feature type="compositionally biased region" description="Acidic residues" evidence="1">
    <location>
        <begin position="619"/>
        <end position="631"/>
    </location>
</feature>
<sequence length="631" mass="69332">MPGFTGFSSDDLPMSPVQVTQGDDEDSIELGSEDSNTDDSVSVNDNSEEETSSLQGGSDGGVPIVPDEETTGESQGSDISDNLGDSLEDDDPEAPTYGGIILDNDRGFIHPDGREEAWYQQPMSTQTSERGWTTINSGPRSLPASYVDYERTEDEHDDPVPVRGYEFDIAAETTKEEIEELVSVEQTCTCTSSPTSRIASEIPYFNHEKGWWIDPGAKYPQRTTEYFDRHPTRINDDKKRKHNGIEDNSGGSGGLIFVQDASPDAVPALKQSIEATVPRCDQHFPITGVFDEDWKFLCGSRYIKQRVSIVTAPDDSSSDDADTAYDGADKDDEPMSHSPPFHDFDTDADATDRPGADDPDSWETEDEDPSTYTYTQYVDQAYQLRLIEDDAPAGCRRMNIHSPPADWADRHSIMKLNRWLSSFRCRSEKRQGRVVSASATAIAADASDTTQADTPEKKTKKKKQSKTENKNNTDTTMTAPAGPPTNKTGPATVLAREAFAATHSPSNTTPTPTPLIGPTTIPGAISTINPVPRSSPRLRPRSPTPPRVPIPRLPWTRPELDMVRDGMVRQLRADGQYRHKPLLRDLNTRWPARPRTAAALAMAMQRHGLAGEARRVVDGEGEEEEGGSGGE</sequence>
<organism evidence="2 3">
    <name type="scientific">Diplodia seriata</name>
    <dbReference type="NCBI Taxonomy" id="420778"/>
    <lineage>
        <taxon>Eukaryota</taxon>
        <taxon>Fungi</taxon>
        <taxon>Dikarya</taxon>
        <taxon>Ascomycota</taxon>
        <taxon>Pezizomycotina</taxon>
        <taxon>Dothideomycetes</taxon>
        <taxon>Dothideomycetes incertae sedis</taxon>
        <taxon>Botryosphaeriales</taxon>
        <taxon>Botryosphaeriaceae</taxon>
        <taxon>Diplodia</taxon>
    </lineage>
</organism>
<keyword evidence="3" id="KW-1185">Reference proteome</keyword>
<reference evidence="2 3" key="1">
    <citation type="submission" date="2024-02" db="EMBL/GenBank/DDBJ databases">
        <title>De novo assembly and annotation of 12 fungi associated with fruit tree decline syndrome in Ontario, Canada.</title>
        <authorList>
            <person name="Sulman M."/>
            <person name="Ellouze W."/>
            <person name="Ilyukhin E."/>
        </authorList>
    </citation>
    <scope>NUCLEOTIDE SEQUENCE [LARGE SCALE GENOMIC DNA]</scope>
    <source>
        <strain evidence="2 3">FDS-637</strain>
    </source>
</reference>
<feature type="region of interest" description="Disordered" evidence="1">
    <location>
        <begin position="312"/>
        <end position="372"/>
    </location>
</feature>
<feature type="compositionally biased region" description="Low complexity" evidence="1">
    <location>
        <begin position="444"/>
        <end position="453"/>
    </location>
</feature>
<accession>A0ABR3C1I8</accession>
<dbReference type="Proteomes" id="UP001430584">
    <property type="component" value="Unassembled WGS sequence"/>
</dbReference>
<dbReference type="EMBL" id="JAJVCZ030000011">
    <property type="protein sequence ID" value="KAL0254500.1"/>
    <property type="molecule type" value="Genomic_DNA"/>
</dbReference>
<feature type="compositionally biased region" description="Acidic residues" evidence="1">
    <location>
        <begin position="357"/>
        <end position="369"/>
    </location>
</feature>
<dbReference type="RefSeq" id="XP_066628371.1">
    <property type="nucleotide sequence ID" value="XM_066781369.1"/>
</dbReference>
<proteinExistence type="predicted"/>
<comment type="caution">
    <text evidence="2">The sequence shown here is derived from an EMBL/GenBank/DDBJ whole genome shotgun (WGS) entry which is preliminary data.</text>
</comment>
<feature type="region of interest" description="Disordered" evidence="1">
    <location>
        <begin position="233"/>
        <end position="254"/>
    </location>
</feature>
<gene>
    <name evidence="2" type="ORF">SLS55_009976</name>
</gene>
<feature type="compositionally biased region" description="Polar residues" evidence="1">
    <location>
        <begin position="121"/>
        <end position="139"/>
    </location>
</feature>
<feature type="region of interest" description="Disordered" evidence="1">
    <location>
        <begin position="611"/>
        <end position="631"/>
    </location>
</feature>
<feature type="region of interest" description="Disordered" evidence="1">
    <location>
        <begin position="1"/>
        <end position="144"/>
    </location>
</feature>
<feature type="compositionally biased region" description="Basic and acidic residues" evidence="1">
    <location>
        <begin position="103"/>
        <end position="117"/>
    </location>
</feature>
<protein>
    <submittedName>
        <fullName evidence="2">Uncharacterized protein</fullName>
    </submittedName>
</protein>
<evidence type="ECO:0000256" key="1">
    <source>
        <dbReference type="SAM" id="MobiDB-lite"/>
    </source>
</evidence>
<feature type="region of interest" description="Disordered" evidence="1">
    <location>
        <begin position="444"/>
        <end position="487"/>
    </location>
</feature>
<feature type="compositionally biased region" description="Acidic residues" evidence="1">
    <location>
        <begin position="22"/>
        <end position="37"/>
    </location>
</feature>
<name>A0ABR3C1I8_9PEZI</name>
<feature type="compositionally biased region" description="Low complexity" evidence="1">
    <location>
        <begin position="504"/>
        <end position="523"/>
    </location>
</feature>